<sequence>MKAEIEDIPFENRGIEVTSESEEERIFLETMWSRSATAAMLTRNDDGSVTLTIEPTKPGE</sequence>
<organism evidence="1">
    <name type="scientific">marine sediment metagenome</name>
    <dbReference type="NCBI Taxonomy" id="412755"/>
    <lineage>
        <taxon>unclassified sequences</taxon>
        <taxon>metagenomes</taxon>
        <taxon>ecological metagenomes</taxon>
    </lineage>
</organism>
<evidence type="ECO:0000313" key="1">
    <source>
        <dbReference type="EMBL" id="GAI59088.1"/>
    </source>
</evidence>
<protein>
    <submittedName>
        <fullName evidence="1">Uncharacterized protein</fullName>
    </submittedName>
</protein>
<dbReference type="AlphaFoldDB" id="X1PTD8"/>
<reference evidence="1" key="1">
    <citation type="journal article" date="2014" name="Front. Microbiol.">
        <title>High frequency of phylogenetically diverse reductive dehalogenase-homologous genes in deep subseafloor sedimentary metagenomes.</title>
        <authorList>
            <person name="Kawai M."/>
            <person name="Futagami T."/>
            <person name="Toyoda A."/>
            <person name="Takaki Y."/>
            <person name="Nishi S."/>
            <person name="Hori S."/>
            <person name="Arai W."/>
            <person name="Tsubouchi T."/>
            <person name="Morono Y."/>
            <person name="Uchiyama I."/>
            <person name="Ito T."/>
            <person name="Fujiyama A."/>
            <person name="Inagaki F."/>
            <person name="Takami H."/>
        </authorList>
    </citation>
    <scope>NUCLEOTIDE SEQUENCE</scope>
    <source>
        <strain evidence="1">Expedition CK06-06</strain>
    </source>
</reference>
<name>X1PTD8_9ZZZZ</name>
<proteinExistence type="predicted"/>
<accession>X1PTD8</accession>
<dbReference type="EMBL" id="BARW01002609">
    <property type="protein sequence ID" value="GAI59088.1"/>
    <property type="molecule type" value="Genomic_DNA"/>
</dbReference>
<comment type="caution">
    <text evidence="1">The sequence shown here is derived from an EMBL/GenBank/DDBJ whole genome shotgun (WGS) entry which is preliminary data.</text>
</comment>
<gene>
    <name evidence="1" type="ORF">S12H4_07172</name>
</gene>